<dbReference type="EMBL" id="ML119116">
    <property type="protein sequence ID" value="RPB14906.1"/>
    <property type="molecule type" value="Genomic_DNA"/>
</dbReference>
<proteinExistence type="predicted"/>
<reference evidence="1 2" key="1">
    <citation type="journal article" date="2018" name="Nat. Ecol. Evol.">
        <title>Pezizomycetes genomes reveal the molecular basis of ectomycorrhizal truffle lifestyle.</title>
        <authorList>
            <person name="Murat C."/>
            <person name="Payen T."/>
            <person name="Noel B."/>
            <person name="Kuo A."/>
            <person name="Morin E."/>
            <person name="Chen J."/>
            <person name="Kohler A."/>
            <person name="Krizsan K."/>
            <person name="Balestrini R."/>
            <person name="Da Silva C."/>
            <person name="Montanini B."/>
            <person name="Hainaut M."/>
            <person name="Levati E."/>
            <person name="Barry K.W."/>
            <person name="Belfiori B."/>
            <person name="Cichocki N."/>
            <person name="Clum A."/>
            <person name="Dockter R.B."/>
            <person name="Fauchery L."/>
            <person name="Guy J."/>
            <person name="Iotti M."/>
            <person name="Le Tacon F."/>
            <person name="Lindquist E.A."/>
            <person name="Lipzen A."/>
            <person name="Malagnac F."/>
            <person name="Mello A."/>
            <person name="Molinier V."/>
            <person name="Miyauchi S."/>
            <person name="Poulain J."/>
            <person name="Riccioni C."/>
            <person name="Rubini A."/>
            <person name="Sitrit Y."/>
            <person name="Splivallo R."/>
            <person name="Traeger S."/>
            <person name="Wang M."/>
            <person name="Zifcakova L."/>
            <person name="Wipf D."/>
            <person name="Zambonelli A."/>
            <person name="Paolocci F."/>
            <person name="Nowrousian M."/>
            <person name="Ottonello S."/>
            <person name="Baldrian P."/>
            <person name="Spatafora J.W."/>
            <person name="Henrissat B."/>
            <person name="Nagy L.G."/>
            <person name="Aury J.M."/>
            <person name="Wincker P."/>
            <person name="Grigoriev I.V."/>
            <person name="Bonfante P."/>
            <person name="Martin F.M."/>
        </authorList>
    </citation>
    <scope>NUCLEOTIDE SEQUENCE [LARGE SCALE GENOMIC DNA]</scope>
    <source>
        <strain evidence="1 2">CCBAS932</strain>
    </source>
</reference>
<dbReference type="AlphaFoldDB" id="A0A3N4KWH9"/>
<gene>
    <name evidence="1" type="ORF">P167DRAFT_543604</name>
</gene>
<name>A0A3N4KWH9_9PEZI</name>
<keyword evidence="2" id="KW-1185">Reference proteome</keyword>
<evidence type="ECO:0000313" key="1">
    <source>
        <dbReference type="EMBL" id="RPB14906.1"/>
    </source>
</evidence>
<accession>A0A3N4KWH9</accession>
<dbReference type="InParanoid" id="A0A3N4KWH9"/>
<protein>
    <submittedName>
        <fullName evidence="1">Uncharacterized protein</fullName>
    </submittedName>
</protein>
<evidence type="ECO:0000313" key="2">
    <source>
        <dbReference type="Proteomes" id="UP000277580"/>
    </source>
</evidence>
<dbReference type="Proteomes" id="UP000277580">
    <property type="component" value="Unassembled WGS sequence"/>
</dbReference>
<organism evidence="1 2">
    <name type="scientific">Morchella conica CCBAS932</name>
    <dbReference type="NCBI Taxonomy" id="1392247"/>
    <lineage>
        <taxon>Eukaryota</taxon>
        <taxon>Fungi</taxon>
        <taxon>Dikarya</taxon>
        <taxon>Ascomycota</taxon>
        <taxon>Pezizomycotina</taxon>
        <taxon>Pezizomycetes</taxon>
        <taxon>Pezizales</taxon>
        <taxon>Morchellaceae</taxon>
        <taxon>Morchella</taxon>
    </lineage>
</organism>
<sequence length="222" mass="25063">MYYWAANAIPLVKCSLRRWLIYVKSLAVAIFDQTHYLSDPTKTESKWHQGKKSRKALRLCGYLQWHLAWVSLAGYSGQVLIACPEYTASLGCSTLPVVETAQCRSRSTAPFLACYSCVIMIEPWLGQGVIVGLSIPLKNNEKGKKKSAFRSKYSHMPIGGQNLEHIIIERNTAEERCRLEDLLLSPESSLLFCPHIDPDPEKSFPIIDLITPYLWASDKFAP</sequence>